<protein>
    <recommendedName>
        <fullName evidence="5">Coat protein</fullName>
    </recommendedName>
</protein>
<evidence type="ECO:0000313" key="4">
    <source>
        <dbReference type="EMBL" id="QDH87892.1"/>
    </source>
</evidence>
<dbReference type="InterPro" id="IPR015954">
    <property type="entry name" value="Phage_RNA-type_capsid"/>
</dbReference>
<evidence type="ECO:0000256" key="2">
    <source>
        <dbReference type="ARBA" id="ARBA00022561"/>
    </source>
</evidence>
<gene>
    <name evidence="4" type="ORF">H2RhizoLitter493524_000002</name>
</gene>
<keyword evidence="3" id="KW-0946">Virion</keyword>
<name>A0A514D2Q1_9VIRU</name>
<dbReference type="SUPFAM" id="SSF55405">
    <property type="entry name" value="RNA bacteriophage capsid protein"/>
    <property type="match status" value="1"/>
</dbReference>
<dbReference type="GO" id="GO:0019028">
    <property type="term" value="C:viral capsid"/>
    <property type="evidence" value="ECO:0007669"/>
    <property type="project" value="UniProtKB-KW"/>
</dbReference>
<sequence>MTAIAAVTINDGQATPVAHTFSPVNIDQAGVAKWADRSSGIALGFPALSFSQKTPNPKGARNYKMSIKVVLPVLEVTSPSTSTGIQPAPTKAYDLIATVDFTLPERSTLAQRNDLLAYVKNFLANAAVVTPAVQNFESVY</sequence>
<organism evidence="4">
    <name type="scientific">Leviviridae sp</name>
    <dbReference type="NCBI Taxonomy" id="2027243"/>
    <lineage>
        <taxon>Viruses</taxon>
        <taxon>Riboviria</taxon>
        <taxon>Orthornavirae</taxon>
        <taxon>Lenarviricota</taxon>
        <taxon>Leviviricetes</taxon>
        <taxon>Norzivirales</taxon>
        <taxon>Fiersviridae</taxon>
    </lineage>
</organism>
<reference evidence="4" key="1">
    <citation type="submission" date="2019-05" db="EMBL/GenBank/DDBJ databases">
        <title>Metatranscriptomic reconstruction reveals RNA viruses with the potential to shape carbon cycling in soil.</title>
        <authorList>
            <person name="Starr E.P."/>
            <person name="Nuccio E."/>
            <person name="Pett-Ridge J."/>
            <person name="Banfield J.F."/>
            <person name="Firestone M.K."/>
        </authorList>
    </citation>
    <scope>NUCLEOTIDE SEQUENCE</scope>
    <source>
        <strain evidence="4">H2_Rhizo_Litter_49_scaffold_3524</strain>
    </source>
</reference>
<comment type="subcellular location">
    <subcellularLocation>
        <location evidence="1">Virion</location>
    </subcellularLocation>
</comment>
<evidence type="ECO:0000256" key="3">
    <source>
        <dbReference type="ARBA" id="ARBA00022844"/>
    </source>
</evidence>
<evidence type="ECO:0000256" key="1">
    <source>
        <dbReference type="ARBA" id="ARBA00004328"/>
    </source>
</evidence>
<evidence type="ECO:0008006" key="5">
    <source>
        <dbReference type="Google" id="ProtNLM"/>
    </source>
</evidence>
<keyword evidence="2" id="KW-0167">Capsid protein</keyword>
<dbReference type="Gene3D" id="3.30.380.10">
    <property type="entry name" value="MS2 Viral Coat Protein"/>
    <property type="match status" value="1"/>
</dbReference>
<proteinExistence type="predicted"/>
<dbReference type="EMBL" id="MN033706">
    <property type="protein sequence ID" value="QDH87892.1"/>
    <property type="molecule type" value="Genomic_RNA"/>
</dbReference>
<accession>A0A514D2Q1</accession>